<dbReference type="CDD" id="cd02440">
    <property type="entry name" value="AdoMet_MTases"/>
    <property type="match status" value="1"/>
</dbReference>
<dbReference type="SUPFAM" id="SSF53335">
    <property type="entry name" value="S-adenosyl-L-methionine-dependent methyltransferases"/>
    <property type="match status" value="1"/>
</dbReference>
<dbReference type="InterPro" id="IPR013216">
    <property type="entry name" value="Methyltransf_11"/>
</dbReference>
<keyword evidence="3" id="KW-1185">Reference proteome</keyword>
<protein>
    <recommendedName>
        <fullName evidence="1">Methyltransferase type 11 domain-containing protein</fullName>
    </recommendedName>
</protein>
<dbReference type="Gene3D" id="3.40.50.150">
    <property type="entry name" value="Vaccinia Virus protein VP39"/>
    <property type="match status" value="1"/>
</dbReference>
<proteinExistence type="predicted"/>
<dbReference type="EMBL" id="PPGH01000034">
    <property type="protein sequence ID" value="PQJ96441.1"/>
    <property type="molecule type" value="Genomic_DNA"/>
</dbReference>
<evidence type="ECO:0000259" key="1">
    <source>
        <dbReference type="Pfam" id="PF08241"/>
    </source>
</evidence>
<feature type="domain" description="Methyltransferase type 11" evidence="1">
    <location>
        <begin position="3"/>
        <end position="48"/>
    </location>
</feature>
<sequence>MKVDMLNIPFDEASFTLLIANHVMEIVSDDAQALREIHRVLKPGGFAILQTPFSARLDNTWEDAGIDSDEARLESLRAGGSCSSLWPGYFRAIHCCGF</sequence>
<reference evidence="2 3" key="1">
    <citation type="submission" date="2018-01" db="EMBL/GenBank/DDBJ databases">
        <title>The complete genome sequence of Chromatium okenii LaCa, a purple sulfur bacterium with a turbulent life.</title>
        <authorList>
            <person name="Luedin S.M."/>
            <person name="Liechti N."/>
            <person name="Storelli N."/>
            <person name="Danza F."/>
            <person name="Wittwer M."/>
            <person name="Pothier J.F."/>
            <person name="Tonolla M.A."/>
        </authorList>
    </citation>
    <scope>NUCLEOTIDE SEQUENCE [LARGE SCALE GENOMIC DNA]</scope>
    <source>
        <strain evidence="2 3">LaCa</strain>
    </source>
</reference>
<dbReference type="Proteomes" id="UP000239936">
    <property type="component" value="Unassembled WGS sequence"/>
</dbReference>
<evidence type="ECO:0000313" key="3">
    <source>
        <dbReference type="Proteomes" id="UP000239936"/>
    </source>
</evidence>
<dbReference type="InterPro" id="IPR029063">
    <property type="entry name" value="SAM-dependent_MTases_sf"/>
</dbReference>
<dbReference type="OrthoDB" id="9772751at2"/>
<dbReference type="AlphaFoldDB" id="A0A2S7XSS2"/>
<organism evidence="2 3">
    <name type="scientific">Chromatium okenii</name>
    <dbReference type="NCBI Taxonomy" id="61644"/>
    <lineage>
        <taxon>Bacteria</taxon>
        <taxon>Pseudomonadati</taxon>
        <taxon>Pseudomonadota</taxon>
        <taxon>Gammaproteobacteria</taxon>
        <taxon>Chromatiales</taxon>
        <taxon>Chromatiaceae</taxon>
        <taxon>Chromatium</taxon>
    </lineage>
</organism>
<dbReference type="Pfam" id="PF08241">
    <property type="entry name" value="Methyltransf_11"/>
    <property type="match status" value="1"/>
</dbReference>
<accession>A0A2S7XSS2</accession>
<evidence type="ECO:0000313" key="2">
    <source>
        <dbReference type="EMBL" id="PQJ96441.1"/>
    </source>
</evidence>
<comment type="caution">
    <text evidence="2">The sequence shown here is derived from an EMBL/GenBank/DDBJ whole genome shotgun (WGS) entry which is preliminary data.</text>
</comment>
<dbReference type="RefSeq" id="WP_105073202.1">
    <property type="nucleotide sequence ID" value="NZ_PPGH01000034.1"/>
</dbReference>
<gene>
    <name evidence="2" type="ORF">CXB77_06125</name>
</gene>
<dbReference type="GO" id="GO:0008757">
    <property type="term" value="F:S-adenosylmethionine-dependent methyltransferase activity"/>
    <property type="evidence" value="ECO:0007669"/>
    <property type="project" value="InterPro"/>
</dbReference>
<name>A0A2S7XSS2_9GAMM</name>